<evidence type="ECO:0000256" key="6">
    <source>
        <dbReference type="ARBA" id="ARBA00022771"/>
    </source>
</evidence>
<feature type="domain" description="C2H2-type" evidence="14">
    <location>
        <begin position="323"/>
        <end position="350"/>
    </location>
</feature>
<reference evidence="15 16" key="1">
    <citation type="submission" date="2021-04" db="EMBL/GenBank/DDBJ databases">
        <authorList>
            <person name="De Guttry C."/>
            <person name="Zahm M."/>
            <person name="Klopp C."/>
            <person name="Cabau C."/>
            <person name="Louis A."/>
            <person name="Berthelot C."/>
            <person name="Parey E."/>
            <person name="Roest Crollius H."/>
            <person name="Montfort J."/>
            <person name="Robinson-Rechavi M."/>
            <person name="Bucao C."/>
            <person name="Bouchez O."/>
            <person name="Gislard M."/>
            <person name="Lluch J."/>
            <person name="Milhes M."/>
            <person name="Lampietro C."/>
            <person name="Lopez Roques C."/>
            <person name="Donnadieu C."/>
            <person name="Braasch I."/>
            <person name="Desvignes T."/>
            <person name="Postlethwait J."/>
            <person name="Bobe J."/>
            <person name="Wedekind C."/>
            <person name="Guiguen Y."/>
        </authorList>
    </citation>
    <scope>NUCLEOTIDE SEQUENCE [LARGE SCALE GENOMIC DNA]</scope>
    <source>
        <strain evidence="15">Cs_M1</strain>
        <tissue evidence="15">Blood</tissue>
    </source>
</reference>
<keyword evidence="6 12" id="KW-0863">Zinc-finger</keyword>
<comment type="caution">
    <text evidence="15">The sequence shown here is derived from an EMBL/GenBank/DDBJ whole genome shotgun (WGS) entry which is preliminary data.</text>
</comment>
<keyword evidence="8" id="KW-0805">Transcription regulation</keyword>
<feature type="domain" description="C2H2-type" evidence="14">
    <location>
        <begin position="267"/>
        <end position="294"/>
    </location>
</feature>
<dbReference type="PANTHER" id="PTHR24399:SF54">
    <property type="entry name" value="GASTRULA ZINC FINGER PROTEIN XLCGF26.1-LIKE-RELATED"/>
    <property type="match status" value="1"/>
</dbReference>
<evidence type="ECO:0000259" key="14">
    <source>
        <dbReference type="PROSITE" id="PS50157"/>
    </source>
</evidence>
<keyword evidence="7" id="KW-0862">Zinc</keyword>
<keyword evidence="4" id="KW-0479">Metal-binding</keyword>
<keyword evidence="10" id="KW-0804">Transcription</keyword>
<accession>A0AAN8MH40</accession>
<comment type="similarity">
    <text evidence="3">Belongs to the krueppel C2H2-type zinc-finger protein family.</text>
</comment>
<dbReference type="PROSITE" id="PS00028">
    <property type="entry name" value="ZINC_FINGER_C2H2_1"/>
    <property type="match status" value="6"/>
</dbReference>
<feature type="domain" description="C2H2-type" evidence="14">
    <location>
        <begin position="398"/>
        <end position="421"/>
    </location>
</feature>
<protein>
    <recommendedName>
        <fullName evidence="14">C2H2-type domain-containing protein</fullName>
    </recommendedName>
</protein>
<dbReference type="SMART" id="SM00355">
    <property type="entry name" value="ZnF_C2H2"/>
    <property type="match status" value="9"/>
</dbReference>
<dbReference type="EMBL" id="JAGTTL010000002">
    <property type="protein sequence ID" value="KAK6326666.1"/>
    <property type="molecule type" value="Genomic_DNA"/>
</dbReference>
<dbReference type="GO" id="GO:0005654">
    <property type="term" value="C:nucleoplasm"/>
    <property type="evidence" value="ECO:0007669"/>
    <property type="project" value="TreeGrafter"/>
</dbReference>
<evidence type="ECO:0000256" key="7">
    <source>
        <dbReference type="ARBA" id="ARBA00022833"/>
    </source>
</evidence>
<organism evidence="15 16">
    <name type="scientific">Coregonus suidteri</name>
    <dbReference type="NCBI Taxonomy" id="861788"/>
    <lineage>
        <taxon>Eukaryota</taxon>
        <taxon>Metazoa</taxon>
        <taxon>Chordata</taxon>
        <taxon>Craniata</taxon>
        <taxon>Vertebrata</taxon>
        <taxon>Euteleostomi</taxon>
        <taxon>Actinopterygii</taxon>
        <taxon>Neopterygii</taxon>
        <taxon>Teleostei</taxon>
        <taxon>Protacanthopterygii</taxon>
        <taxon>Salmoniformes</taxon>
        <taxon>Salmonidae</taxon>
        <taxon>Coregoninae</taxon>
        <taxon>Coregonus</taxon>
    </lineage>
</organism>
<evidence type="ECO:0000256" key="1">
    <source>
        <dbReference type="ARBA" id="ARBA00003767"/>
    </source>
</evidence>
<dbReference type="AlphaFoldDB" id="A0AAN8MH40"/>
<dbReference type="PANTHER" id="PTHR24399">
    <property type="entry name" value="ZINC FINGER AND BTB DOMAIN-CONTAINING"/>
    <property type="match status" value="1"/>
</dbReference>
<dbReference type="Gene3D" id="3.30.160.60">
    <property type="entry name" value="Classic Zinc Finger"/>
    <property type="match status" value="7"/>
</dbReference>
<feature type="compositionally biased region" description="Basic residues" evidence="13">
    <location>
        <begin position="1"/>
        <end position="21"/>
    </location>
</feature>
<dbReference type="FunFam" id="3.30.160.60:FF:000965">
    <property type="entry name" value="Neurotrophin receptor-interacting factor homolog"/>
    <property type="match status" value="1"/>
</dbReference>
<comment type="function">
    <text evidence="1">May be involved in transcriptional regulation.</text>
</comment>
<comment type="subcellular location">
    <subcellularLocation>
        <location evidence="2">Nucleus</location>
    </subcellularLocation>
</comment>
<gene>
    <name evidence="15" type="ORF">J4Q44_G00023110</name>
</gene>
<dbReference type="SUPFAM" id="SSF57667">
    <property type="entry name" value="beta-beta-alpha zinc fingers"/>
    <property type="match status" value="3"/>
</dbReference>
<dbReference type="Pfam" id="PF00096">
    <property type="entry name" value="zf-C2H2"/>
    <property type="match status" value="3"/>
</dbReference>
<evidence type="ECO:0000256" key="5">
    <source>
        <dbReference type="ARBA" id="ARBA00022737"/>
    </source>
</evidence>
<keyword evidence="16" id="KW-1185">Reference proteome</keyword>
<evidence type="ECO:0000256" key="4">
    <source>
        <dbReference type="ARBA" id="ARBA00022723"/>
    </source>
</evidence>
<evidence type="ECO:0000256" key="13">
    <source>
        <dbReference type="SAM" id="MobiDB-lite"/>
    </source>
</evidence>
<feature type="domain" description="C2H2-type" evidence="14">
    <location>
        <begin position="370"/>
        <end position="397"/>
    </location>
</feature>
<dbReference type="FunFam" id="3.30.160.60:FF:000145">
    <property type="entry name" value="Zinc finger protein 574"/>
    <property type="match status" value="1"/>
</dbReference>
<keyword evidence="9" id="KW-0238">DNA-binding</keyword>
<evidence type="ECO:0000256" key="8">
    <source>
        <dbReference type="ARBA" id="ARBA00023015"/>
    </source>
</evidence>
<feature type="region of interest" description="Disordered" evidence="13">
    <location>
        <begin position="1"/>
        <end position="33"/>
    </location>
</feature>
<dbReference type="PROSITE" id="PS50157">
    <property type="entry name" value="ZINC_FINGER_C2H2_2"/>
    <property type="match status" value="5"/>
</dbReference>
<sequence>MKSKPGKKQHNKTKRTKHHRDPIKTECGTQSDDVDCNREELDVSQAPYITKGKKHIKHKNTSNPMTRCSQISRSPMVMLTRLSNVVVKTLLRDTKVCLVKEENPDETDGVSTSQFFPCPHCTISFTDCYFLENHIKTKHPKQYLAMLKTHVSKSKTVYTPTHSCPHCSCMFHTPRQLHIHTRQAHPSTPLRKLHPCPYCARSFQYIARLHTHCKVWHKMAVAFTDGYLSCADCGKSFKNCWGLGPHRCHKPEDTKPEDGPVCLNIGMPCSECGKSCSSPRNLRIHMRTHTGEKPYVCKECGKSFSEDSSYRKHMMIHSGVKPFKCQDCGKDFARMGRLRVHMTIHSGEKSFSCSKCDKRHMRIHNNSRPYPCQECDKSFRLANHLKIHMRTHTGERPYSCHRCHRTFARTHHLSGHLPRCR</sequence>
<dbReference type="GO" id="GO:0001817">
    <property type="term" value="P:regulation of cytokine production"/>
    <property type="evidence" value="ECO:0007669"/>
    <property type="project" value="TreeGrafter"/>
</dbReference>
<keyword evidence="5" id="KW-0677">Repeat</keyword>
<dbReference type="FunFam" id="3.30.160.60:FF:000097">
    <property type="entry name" value="Zinc finger protein"/>
    <property type="match status" value="1"/>
</dbReference>
<proteinExistence type="inferred from homology"/>
<evidence type="ECO:0000256" key="2">
    <source>
        <dbReference type="ARBA" id="ARBA00004123"/>
    </source>
</evidence>
<dbReference type="InterPro" id="IPR013087">
    <property type="entry name" value="Znf_C2H2_type"/>
</dbReference>
<feature type="domain" description="C2H2-type" evidence="14">
    <location>
        <begin position="295"/>
        <end position="322"/>
    </location>
</feature>
<evidence type="ECO:0000256" key="3">
    <source>
        <dbReference type="ARBA" id="ARBA00006991"/>
    </source>
</evidence>
<evidence type="ECO:0000313" key="15">
    <source>
        <dbReference type="EMBL" id="KAK6326666.1"/>
    </source>
</evidence>
<evidence type="ECO:0000256" key="11">
    <source>
        <dbReference type="ARBA" id="ARBA00023242"/>
    </source>
</evidence>
<dbReference type="GO" id="GO:0001227">
    <property type="term" value="F:DNA-binding transcription repressor activity, RNA polymerase II-specific"/>
    <property type="evidence" value="ECO:0007669"/>
    <property type="project" value="TreeGrafter"/>
</dbReference>
<evidence type="ECO:0000256" key="9">
    <source>
        <dbReference type="ARBA" id="ARBA00023125"/>
    </source>
</evidence>
<dbReference type="InterPro" id="IPR036236">
    <property type="entry name" value="Znf_C2H2_sf"/>
</dbReference>
<dbReference type="FunFam" id="3.30.160.60:FF:000264">
    <property type="entry name" value="Zinc finger protein 236"/>
    <property type="match status" value="1"/>
</dbReference>
<evidence type="ECO:0000256" key="12">
    <source>
        <dbReference type="PROSITE-ProRule" id="PRU00042"/>
    </source>
</evidence>
<name>A0AAN8MH40_9TELE</name>
<evidence type="ECO:0000313" key="16">
    <source>
        <dbReference type="Proteomes" id="UP001356427"/>
    </source>
</evidence>
<dbReference type="GO" id="GO:0008270">
    <property type="term" value="F:zinc ion binding"/>
    <property type="evidence" value="ECO:0007669"/>
    <property type="project" value="UniProtKB-KW"/>
</dbReference>
<dbReference type="Proteomes" id="UP001356427">
    <property type="component" value="Unassembled WGS sequence"/>
</dbReference>
<evidence type="ECO:0000256" key="10">
    <source>
        <dbReference type="ARBA" id="ARBA00023163"/>
    </source>
</evidence>
<dbReference type="GO" id="GO:0002682">
    <property type="term" value="P:regulation of immune system process"/>
    <property type="evidence" value="ECO:0007669"/>
    <property type="project" value="TreeGrafter"/>
</dbReference>
<dbReference type="Pfam" id="PF13465">
    <property type="entry name" value="zf-H2C2_2"/>
    <property type="match status" value="1"/>
</dbReference>
<keyword evidence="11" id="KW-0539">Nucleus</keyword>
<dbReference type="GO" id="GO:0000978">
    <property type="term" value="F:RNA polymerase II cis-regulatory region sequence-specific DNA binding"/>
    <property type="evidence" value="ECO:0007669"/>
    <property type="project" value="TreeGrafter"/>
</dbReference>